<evidence type="ECO:0000313" key="3">
    <source>
        <dbReference type="EMBL" id="SDD61662.1"/>
    </source>
</evidence>
<evidence type="ECO:0000256" key="1">
    <source>
        <dbReference type="SAM" id="SignalP"/>
    </source>
</evidence>
<evidence type="ECO:0000259" key="2">
    <source>
        <dbReference type="Pfam" id="PF13568"/>
    </source>
</evidence>
<dbReference type="AlphaFoldDB" id="A0A1G6W729"/>
<proteinExistence type="predicted"/>
<gene>
    <name evidence="3" type="ORF">SAMN04487894_11127</name>
</gene>
<dbReference type="Pfam" id="PF13568">
    <property type="entry name" value="OMP_b-brl_2"/>
    <property type="match status" value="1"/>
</dbReference>
<keyword evidence="4" id="KW-1185">Reference proteome</keyword>
<accession>A0A1G6W729</accession>
<feature type="signal peptide" evidence="1">
    <location>
        <begin position="1"/>
        <end position="25"/>
    </location>
</feature>
<sequence>MQTKNIKTAALLLCFFLFLNRTAYSQTRMGIQAGLNAAYVQVTNGTSAVSGSIFRPGIGLLADIPLVSKIYLRPALAYSRKGFRQDHSWFAGRDNQLRVAASYIEMPLPLVYKQELGPGKLLVGAGPYIAYGTGGRWSTKYDITEEDIVLSENHGRVIFKKDITEGGFNNYLYGQPWDYGASFLLGYEFLKRFWLQAGFQLGTADLKRMYSGKERDGTLQNREGSISVGVYF</sequence>
<dbReference type="RefSeq" id="WP_090391589.1">
    <property type="nucleotide sequence ID" value="NZ_FMZO01000011.1"/>
</dbReference>
<protein>
    <submittedName>
        <fullName evidence="3">Outer membrane protein beta-barrel domain-containing protein</fullName>
    </submittedName>
</protein>
<reference evidence="4" key="1">
    <citation type="submission" date="2016-10" db="EMBL/GenBank/DDBJ databases">
        <authorList>
            <person name="Varghese N."/>
            <person name="Submissions S."/>
        </authorList>
    </citation>
    <scope>NUCLEOTIDE SEQUENCE [LARGE SCALE GENOMIC DNA]</scope>
    <source>
        <strain evidence="4">DSM 25811 / CCM 8410 / LMG 26954 / E90</strain>
    </source>
</reference>
<name>A0A1G6W729_NIADE</name>
<dbReference type="EMBL" id="FMZO01000011">
    <property type="protein sequence ID" value="SDD61662.1"/>
    <property type="molecule type" value="Genomic_DNA"/>
</dbReference>
<evidence type="ECO:0000313" key="4">
    <source>
        <dbReference type="Proteomes" id="UP000198757"/>
    </source>
</evidence>
<dbReference type="InterPro" id="IPR025665">
    <property type="entry name" value="Beta-barrel_OMP_2"/>
</dbReference>
<feature type="domain" description="Outer membrane protein beta-barrel" evidence="2">
    <location>
        <begin position="28"/>
        <end position="202"/>
    </location>
</feature>
<organism evidence="3 4">
    <name type="scientific">Niabella drilacis (strain DSM 25811 / CCM 8410 / CCUG 62505 / LMG 26954 / E90)</name>
    <dbReference type="NCBI Taxonomy" id="1285928"/>
    <lineage>
        <taxon>Bacteria</taxon>
        <taxon>Pseudomonadati</taxon>
        <taxon>Bacteroidota</taxon>
        <taxon>Chitinophagia</taxon>
        <taxon>Chitinophagales</taxon>
        <taxon>Chitinophagaceae</taxon>
        <taxon>Niabella</taxon>
    </lineage>
</organism>
<dbReference type="Proteomes" id="UP000198757">
    <property type="component" value="Unassembled WGS sequence"/>
</dbReference>
<dbReference type="OrthoDB" id="981722at2"/>
<dbReference type="STRING" id="1285928.SAMN04487894_11127"/>
<feature type="chain" id="PRO_5011780973" evidence="1">
    <location>
        <begin position="26"/>
        <end position="232"/>
    </location>
</feature>
<keyword evidence="1" id="KW-0732">Signal</keyword>